<evidence type="ECO:0000313" key="2">
    <source>
        <dbReference type="EMBL" id="GES26145.1"/>
    </source>
</evidence>
<gene>
    <name evidence="2" type="ORF">Aple_090440</name>
</gene>
<keyword evidence="3" id="KW-1185">Reference proteome</keyword>
<organism evidence="2 3">
    <name type="scientific">Acrocarpospora pleiomorpha</name>
    <dbReference type="NCBI Taxonomy" id="90975"/>
    <lineage>
        <taxon>Bacteria</taxon>
        <taxon>Bacillati</taxon>
        <taxon>Actinomycetota</taxon>
        <taxon>Actinomycetes</taxon>
        <taxon>Streptosporangiales</taxon>
        <taxon>Streptosporangiaceae</taxon>
        <taxon>Acrocarpospora</taxon>
    </lineage>
</organism>
<feature type="transmembrane region" description="Helical" evidence="1">
    <location>
        <begin position="47"/>
        <end position="66"/>
    </location>
</feature>
<keyword evidence="1" id="KW-1133">Transmembrane helix</keyword>
<sequence>MVGYFYTVEKEARACAMRTGLHGRPGWVMNVDEQTLRRRRDVRWFLWPYRVIVSLVAALCYLQPILAGQFLSGTYSSLLAHQNTAAVIDMLLILAIPIALIITVWGRRSWWPVVFVVGLLGLTSTQNSLGFGRILTLHIPLGVAIIMAATAVAVWAWRAPPGADA</sequence>
<feature type="transmembrane region" description="Helical" evidence="1">
    <location>
        <begin position="113"/>
        <end position="131"/>
    </location>
</feature>
<protein>
    <submittedName>
        <fullName evidence="2">Uncharacterized protein</fullName>
    </submittedName>
</protein>
<proteinExistence type="predicted"/>
<evidence type="ECO:0000256" key="1">
    <source>
        <dbReference type="SAM" id="Phobius"/>
    </source>
</evidence>
<evidence type="ECO:0000313" key="3">
    <source>
        <dbReference type="Proteomes" id="UP000377595"/>
    </source>
</evidence>
<dbReference type="AlphaFoldDB" id="A0A5M3XYD9"/>
<keyword evidence="1" id="KW-0812">Transmembrane</keyword>
<name>A0A5M3XYD9_9ACTN</name>
<feature type="transmembrane region" description="Helical" evidence="1">
    <location>
        <begin position="137"/>
        <end position="157"/>
    </location>
</feature>
<dbReference type="Proteomes" id="UP000377595">
    <property type="component" value="Unassembled WGS sequence"/>
</dbReference>
<accession>A0A5M3XYD9</accession>
<feature type="transmembrane region" description="Helical" evidence="1">
    <location>
        <begin position="86"/>
        <end position="106"/>
    </location>
</feature>
<keyword evidence="1" id="KW-0472">Membrane</keyword>
<reference evidence="2 3" key="1">
    <citation type="submission" date="2019-10" db="EMBL/GenBank/DDBJ databases">
        <title>Whole genome shotgun sequence of Acrocarpospora pleiomorpha NBRC 16267.</title>
        <authorList>
            <person name="Ichikawa N."/>
            <person name="Kimura A."/>
            <person name="Kitahashi Y."/>
            <person name="Komaki H."/>
            <person name="Oguchi A."/>
        </authorList>
    </citation>
    <scope>NUCLEOTIDE SEQUENCE [LARGE SCALE GENOMIC DNA]</scope>
    <source>
        <strain evidence="2 3">NBRC 16267</strain>
    </source>
</reference>
<dbReference type="EMBL" id="BLAF01000080">
    <property type="protein sequence ID" value="GES26145.1"/>
    <property type="molecule type" value="Genomic_DNA"/>
</dbReference>
<comment type="caution">
    <text evidence="2">The sequence shown here is derived from an EMBL/GenBank/DDBJ whole genome shotgun (WGS) entry which is preliminary data.</text>
</comment>